<proteinExistence type="predicted"/>
<protein>
    <submittedName>
        <fullName evidence="2">D-inositol-3-phosphate glycosyltransferase</fullName>
        <ecNumber evidence="2">2.4.1.250</ecNumber>
    </submittedName>
</protein>
<dbReference type="SUPFAM" id="SSF53756">
    <property type="entry name" value="UDP-Glycosyltransferase/glycogen phosphorylase"/>
    <property type="match status" value="1"/>
</dbReference>
<dbReference type="RefSeq" id="WP_228874581.1">
    <property type="nucleotide sequence ID" value="NZ_CAJQZC010000001.1"/>
</dbReference>
<name>A0A9N8WZP1_9BURK</name>
<dbReference type="EC" id="2.4.1.250" evidence="2"/>
<sequence length="549" mass="60186">MSKPPLRVAVDLTPVLPGGENGGAKIFVLDLLRQLAEMAPETQFILLTQAASHDELAALDRSNMQRTMVIGPVAANSARPRLKRLAARVSPRIPARARRVLSRIGYRLNTRLKRRGAAALLRGLGVDLLFCPFTAPTYFEPGIPTVCTIYDLQYKTYPEFFAPEDVAHRGQTFLDASRRATALAAISDYSRQSAIVHGELDPSRIRTIHLRMARRIAPETSEGTQVLDRLGLAPHRYLIYPANFWKHKNHEMLLTAFGMACSGGGLATDIKLVCTGAPGARQEWLMNAARAMNLGDRITFPGYLPNSELSTLVSHCRGVVFPSLYEGFGLPVIEAMAAGVPVACSNTTSLPEVAAEAAILFDPRVPDQIADAMITLVGDEALRARLIHAGQQRANEFSDSRRMANEYWDLFLHALADSRQENLITGVEVDGWVGDRLKIQTAPLQGARSVEVEFMAPAWLPQPSISIQVFRDGNADGAPVKLKRATKTVVSLPMDHTGNCYELQLTPTFVPARCGIGSDQRQLSVMLQRCSILGDRSSQIQLYPEKASV</sequence>
<keyword evidence="2" id="KW-0328">Glycosyltransferase</keyword>
<accession>A0A9N8WZP1</accession>
<dbReference type="EMBL" id="CAJQZC010000001">
    <property type="protein sequence ID" value="CAG4887786.1"/>
    <property type="molecule type" value="Genomic_DNA"/>
</dbReference>
<evidence type="ECO:0000313" key="2">
    <source>
        <dbReference type="EMBL" id="CAG4887786.1"/>
    </source>
</evidence>
<dbReference type="Gene3D" id="3.40.50.2000">
    <property type="entry name" value="Glycogen Phosphorylase B"/>
    <property type="match status" value="2"/>
</dbReference>
<dbReference type="AlphaFoldDB" id="A0A9N8WZP1"/>
<dbReference type="Proteomes" id="UP000789704">
    <property type="component" value="Unassembled WGS sequence"/>
</dbReference>
<dbReference type="GO" id="GO:0102710">
    <property type="term" value="F:D-inositol-3-phosphate glycosyltransferase activity"/>
    <property type="evidence" value="ECO:0007669"/>
    <property type="project" value="UniProtKB-EC"/>
</dbReference>
<comment type="caution">
    <text evidence="2">The sequence shown here is derived from an EMBL/GenBank/DDBJ whole genome shotgun (WGS) entry which is preliminary data.</text>
</comment>
<keyword evidence="2" id="KW-0808">Transferase</keyword>
<gene>
    <name evidence="2" type="primary">mshA_1</name>
    <name evidence="2" type="ORF">LMG31841_00518</name>
</gene>
<evidence type="ECO:0000313" key="3">
    <source>
        <dbReference type="Proteomes" id="UP000789704"/>
    </source>
</evidence>
<reference evidence="2" key="1">
    <citation type="submission" date="2021-04" db="EMBL/GenBank/DDBJ databases">
        <authorList>
            <person name="Vanwijnsberghe S."/>
        </authorList>
    </citation>
    <scope>NUCLEOTIDE SEQUENCE</scope>
    <source>
        <strain evidence="2">LMG 31841</strain>
    </source>
</reference>
<evidence type="ECO:0000259" key="1">
    <source>
        <dbReference type="Pfam" id="PF00534"/>
    </source>
</evidence>
<dbReference type="CDD" id="cd03809">
    <property type="entry name" value="GT4_MtfB-like"/>
    <property type="match status" value="1"/>
</dbReference>
<dbReference type="PANTHER" id="PTHR46401:SF8">
    <property type="entry name" value="BLL6006 PROTEIN"/>
    <property type="match status" value="1"/>
</dbReference>
<dbReference type="InterPro" id="IPR001296">
    <property type="entry name" value="Glyco_trans_1"/>
</dbReference>
<keyword evidence="3" id="KW-1185">Reference proteome</keyword>
<organism evidence="2 3">
    <name type="scientific">Paraburkholderia saeva</name>
    <dbReference type="NCBI Taxonomy" id="2777537"/>
    <lineage>
        <taxon>Bacteria</taxon>
        <taxon>Pseudomonadati</taxon>
        <taxon>Pseudomonadota</taxon>
        <taxon>Betaproteobacteria</taxon>
        <taxon>Burkholderiales</taxon>
        <taxon>Burkholderiaceae</taxon>
        <taxon>Paraburkholderia</taxon>
    </lineage>
</organism>
<dbReference type="Pfam" id="PF00534">
    <property type="entry name" value="Glycos_transf_1"/>
    <property type="match status" value="1"/>
</dbReference>
<feature type="domain" description="Glycosyl transferase family 1" evidence="1">
    <location>
        <begin position="236"/>
        <end position="393"/>
    </location>
</feature>
<dbReference type="PANTHER" id="PTHR46401">
    <property type="entry name" value="GLYCOSYLTRANSFERASE WBBK-RELATED"/>
    <property type="match status" value="1"/>
</dbReference>